<comment type="caution">
    <text evidence="3">The sequence shown here is derived from an EMBL/GenBank/DDBJ whole genome shotgun (WGS) entry which is preliminary data.</text>
</comment>
<proteinExistence type="predicted"/>
<protein>
    <submittedName>
        <fullName evidence="3">Bifunctional oligoribonuclease and PAP phosphatase NrnA</fullName>
        <ecNumber evidence="3">3.1.-.-</ecNumber>
    </submittedName>
</protein>
<dbReference type="EMBL" id="VSSQ01000237">
    <property type="protein sequence ID" value="MPL87342.1"/>
    <property type="molecule type" value="Genomic_DNA"/>
</dbReference>
<dbReference type="InterPro" id="IPR051319">
    <property type="entry name" value="Oligoribo/pAp-PDE_c-di-AMP_PDE"/>
</dbReference>
<organism evidence="3">
    <name type="scientific">bioreactor metagenome</name>
    <dbReference type="NCBI Taxonomy" id="1076179"/>
    <lineage>
        <taxon>unclassified sequences</taxon>
        <taxon>metagenomes</taxon>
        <taxon>ecological metagenomes</taxon>
    </lineage>
</organism>
<evidence type="ECO:0000259" key="1">
    <source>
        <dbReference type="Pfam" id="PF01368"/>
    </source>
</evidence>
<keyword evidence="3" id="KW-0378">Hydrolase</keyword>
<dbReference type="GO" id="GO:0003676">
    <property type="term" value="F:nucleic acid binding"/>
    <property type="evidence" value="ECO:0007669"/>
    <property type="project" value="InterPro"/>
</dbReference>
<accession>A0A644V9A5</accession>
<feature type="domain" description="DDH" evidence="1">
    <location>
        <begin position="23"/>
        <end position="174"/>
    </location>
</feature>
<feature type="domain" description="DHHA1" evidence="2">
    <location>
        <begin position="251"/>
        <end position="332"/>
    </location>
</feature>
<dbReference type="InterPro" id="IPR003156">
    <property type="entry name" value="DHHA1_dom"/>
</dbReference>
<dbReference type="Gene3D" id="3.90.1640.10">
    <property type="entry name" value="inorganic pyrophosphatase (n-terminal core)"/>
    <property type="match status" value="1"/>
</dbReference>
<dbReference type="Gene3D" id="3.10.310.30">
    <property type="match status" value="1"/>
</dbReference>
<dbReference type="PANTHER" id="PTHR47618:SF1">
    <property type="entry name" value="BIFUNCTIONAL OLIGORIBONUCLEASE AND PAP PHOSPHATASE NRNA"/>
    <property type="match status" value="1"/>
</dbReference>
<dbReference type="GO" id="GO:0016787">
    <property type="term" value="F:hydrolase activity"/>
    <property type="evidence" value="ECO:0007669"/>
    <property type="project" value="UniProtKB-KW"/>
</dbReference>
<dbReference type="SUPFAM" id="SSF64182">
    <property type="entry name" value="DHH phosphoesterases"/>
    <property type="match status" value="1"/>
</dbReference>
<dbReference type="Pfam" id="PF02272">
    <property type="entry name" value="DHHA1"/>
    <property type="match status" value="1"/>
</dbReference>
<dbReference type="InterPro" id="IPR001667">
    <property type="entry name" value="DDH_dom"/>
</dbReference>
<dbReference type="AlphaFoldDB" id="A0A644V9A5"/>
<gene>
    <name evidence="3" type="primary">nrnA_12</name>
    <name evidence="3" type="ORF">SDC9_33342</name>
</gene>
<sequence length="340" mass="37883">MISKIIAEELVHKAKKAIDEADKIAIVVHVGPDGDAMGASLGMWHYLMTQGKSPVVVVPTAFPDFYAWMPGASEVLVFEDDIETATEQLQEAELILALDFNVPKRMGGMSDVVLETSAKKIIIDHHLHPGDFADIVISYPKISSTSELIFRLICRMGHFSEINLACAECIYTGMMSDTGGFTYNSNDQEIYIIIAELIKLGVDKDDIYRKVFNTYSEHRLRLMGYCLYKKMKVYPEYKAALITLTAAEMEQFKFVNGDSEGFVNIPLSMAGVDFSVFMREDFDKIKVSLRSQGTFPTNKFSGDVFNGGGHLNASGGEYYGTIEDAVKLFEEALPGYKDFL</sequence>
<dbReference type="PANTHER" id="PTHR47618">
    <property type="entry name" value="BIFUNCTIONAL OLIGORIBONUCLEASE AND PAP PHOSPHATASE NRNA"/>
    <property type="match status" value="1"/>
</dbReference>
<evidence type="ECO:0000259" key="2">
    <source>
        <dbReference type="Pfam" id="PF02272"/>
    </source>
</evidence>
<dbReference type="InterPro" id="IPR038763">
    <property type="entry name" value="DHH_sf"/>
</dbReference>
<dbReference type="Pfam" id="PF01368">
    <property type="entry name" value="DHH"/>
    <property type="match status" value="1"/>
</dbReference>
<name>A0A644V9A5_9ZZZZ</name>
<dbReference type="EC" id="3.1.-.-" evidence="3"/>
<evidence type="ECO:0000313" key="3">
    <source>
        <dbReference type="EMBL" id="MPL87342.1"/>
    </source>
</evidence>
<reference evidence="3" key="1">
    <citation type="submission" date="2019-08" db="EMBL/GenBank/DDBJ databases">
        <authorList>
            <person name="Kucharzyk K."/>
            <person name="Murdoch R.W."/>
            <person name="Higgins S."/>
            <person name="Loffler F."/>
        </authorList>
    </citation>
    <scope>NUCLEOTIDE SEQUENCE</scope>
</reference>